<accession>A0ABS5YNF2</accession>
<evidence type="ECO:0000256" key="2">
    <source>
        <dbReference type="SAM" id="Phobius"/>
    </source>
</evidence>
<dbReference type="EMBL" id="JAHKKG010000005">
    <property type="protein sequence ID" value="MBU2664993.1"/>
    <property type="molecule type" value="Genomic_DNA"/>
</dbReference>
<keyword evidence="4" id="KW-1185">Reference proteome</keyword>
<name>A0ABS5YNF2_9ACTN</name>
<proteinExistence type="predicted"/>
<evidence type="ECO:0000256" key="1">
    <source>
        <dbReference type="SAM" id="MobiDB-lite"/>
    </source>
</evidence>
<evidence type="ECO:0000313" key="4">
    <source>
        <dbReference type="Proteomes" id="UP001519654"/>
    </source>
</evidence>
<gene>
    <name evidence="3" type="ORF">KOI35_15930</name>
</gene>
<protein>
    <submittedName>
        <fullName evidence="3">Uncharacterized protein</fullName>
    </submittedName>
</protein>
<feature type="transmembrane region" description="Helical" evidence="2">
    <location>
        <begin position="83"/>
        <end position="101"/>
    </location>
</feature>
<organism evidence="3 4">
    <name type="scientific">Paractinoplanes bogorensis</name>
    <dbReference type="NCBI Taxonomy" id="1610840"/>
    <lineage>
        <taxon>Bacteria</taxon>
        <taxon>Bacillati</taxon>
        <taxon>Actinomycetota</taxon>
        <taxon>Actinomycetes</taxon>
        <taxon>Micromonosporales</taxon>
        <taxon>Micromonosporaceae</taxon>
        <taxon>Paractinoplanes</taxon>
    </lineage>
</organism>
<feature type="transmembrane region" description="Helical" evidence="2">
    <location>
        <begin position="56"/>
        <end position="77"/>
    </location>
</feature>
<feature type="transmembrane region" description="Helical" evidence="2">
    <location>
        <begin position="26"/>
        <end position="44"/>
    </location>
</feature>
<reference evidence="3 4" key="1">
    <citation type="submission" date="2021-06" db="EMBL/GenBank/DDBJ databases">
        <title>Actinoplanes lichenicola sp. nov., and Actinoplanes ovalisporus sp. nov., isolated from lichen in Thailand.</title>
        <authorList>
            <person name="Saeng-In P."/>
            <person name="Kanchanasin P."/>
            <person name="Yuki M."/>
            <person name="Kudo T."/>
            <person name="Ohkuma M."/>
            <person name="Phongsopitanun W."/>
            <person name="Tanasupawat S."/>
        </authorList>
    </citation>
    <scope>NUCLEOTIDE SEQUENCE [LARGE SCALE GENOMIC DNA]</scope>
    <source>
        <strain evidence="3 4">NBRC 110975</strain>
    </source>
</reference>
<sequence length="148" mass="15418">MNDELFSPTIRDQAPPGRSPWRPESIVYPAFFGGPLAAATLGLLNGRRLGLPAGQMLIIAAAGVAGFAIRIGVVAAFDSTSNLRLVGIVTGILVWLVVLLFQRGRFRVAMLRGGKPARLILPGLLAAVGFAVIEAMVLVTVSNGSLAG</sequence>
<keyword evidence="2" id="KW-0472">Membrane</keyword>
<dbReference type="RefSeq" id="WP_215788238.1">
    <property type="nucleotide sequence ID" value="NZ_JAHKKG010000005.1"/>
</dbReference>
<evidence type="ECO:0000313" key="3">
    <source>
        <dbReference type="EMBL" id="MBU2664993.1"/>
    </source>
</evidence>
<feature type="region of interest" description="Disordered" evidence="1">
    <location>
        <begin position="1"/>
        <end position="20"/>
    </location>
</feature>
<dbReference type="Proteomes" id="UP001519654">
    <property type="component" value="Unassembled WGS sequence"/>
</dbReference>
<feature type="transmembrane region" description="Helical" evidence="2">
    <location>
        <begin position="121"/>
        <end position="141"/>
    </location>
</feature>
<keyword evidence="2" id="KW-0812">Transmembrane</keyword>
<comment type="caution">
    <text evidence="3">The sequence shown here is derived from an EMBL/GenBank/DDBJ whole genome shotgun (WGS) entry which is preliminary data.</text>
</comment>
<keyword evidence="2" id="KW-1133">Transmembrane helix</keyword>